<accession>A0A016TLS3</accession>
<sequence length="80" mass="9246">MCIPSPQKIFSLREHPGVAHVVQHFTHACRIHKRFLMWTLVRAPFEMTPVLDSLTNPLPSPLGMFMHTGLSIFSNLYWTK</sequence>
<comment type="caution">
    <text evidence="1">The sequence shown here is derived from an EMBL/GenBank/DDBJ whole genome shotgun (WGS) entry which is preliminary data.</text>
</comment>
<name>A0A016TLS3_9BILA</name>
<proteinExistence type="predicted"/>
<evidence type="ECO:0000313" key="2">
    <source>
        <dbReference type="Proteomes" id="UP000024635"/>
    </source>
</evidence>
<keyword evidence="2" id="KW-1185">Reference proteome</keyword>
<gene>
    <name evidence="1" type="primary">Acey_s0093.g2622</name>
    <name evidence="1" type="ORF">Y032_0093g2622</name>
</gene>
<dbReference type="Proteomes" id="UP000024635">
    <property type="component" value="Unassembled WGS sequence"/>
</dbReference>
<protein>
    <submittedName>
        <fullName evidence="1">Uncharacterized protein</fullName>
    </submittedName>
</protein>
<dbReference type="AlphaFoldDB" id="A0A016TLS3"/>
<reference evidence="2" key="1">
    <citation type="journal article" date="2015" name="Nat. Genet.">
        <title>The genome and transcriptome of the zoonotic hookworm Ancylostoma ceylanicum identify infection-specific gene families.</title>
        <authorList>
            <person name="Schwarz E.M."/>
            <person name="Hu Y."/>
            <person name="Antoshechkin I."/>
            <person name="Miller M.M."/>
            <person name="Sternberg P.W."/>
            <person name="Aroian R.V."/>
        </authorList>
    </citation>
    <scope>NUCLEOTIDE SEQUENCE</scope>
    <source>
        <strain evidence="2">HY135</strain>
    </source>
</reference>
<organism evidence="1 2">
    <name type="scientific">Ancylostoma ceylanicum</name>
    <dbReference type="NCBI Taxonomy" id="53326"/>
    <lineage>
        <taxon>Eukaryota</taxon>
        <taxon>Metazoa</taxon>
        <taxon>Ecdysozoa</taxon>
        <taxon>Nematoda</taxon>
        <taxon>Chromadorea</taxon>
        <taxon>Rhabditida</taxon>
        <taxon>Rhabditina</taxon>
        <taxon>Rhabditomorpha</taxon>
        <taxon>Strongyloidea</taxon>
        <taxon>Ancylostomatidae</taxon>
        <taxon>Ancylostomatinae</taxon>
        <taxon>Ancylostoma</taxon>
    </lineage>
</organism>
<dbReference type="EMBL" id="JARK01001429">
    <property type="protein sequence ID" value="EYC03493.1"/>
    <property type="molecule type" value="Genomic_DNA"/>
</dbReference>
<evidence type="ECO:0000313" key="1">
    <source>
        <dbReference type="EMBL" id="EYC03493.1"/>
    </source>
</evidence>